<dbReference type="Proteomes" id="UP000266841">
    <property type="component" value="Unassembled WGS sequence"/>
</dbReference>
<keyword evidence="3" id="KW-1185">Reference proteome</keyword>
<comment type="caution">
    <text evidence="2">The sequence shown here is derived from an EMBL/GenBank/DDBJ whole genome shotgun (WGS) entry which is preliminary data.</text>
</comment>
<accession>K0TIC2</accession>
<dbReference type="EMBL" id="AGNL01001029">
    <property type="protein sequence ID" value="EJK77315.1"/>
    <property type="molecule type" value="Genomic_DNA"/>
</dbReference>
<proteinExistence type="predicted"/>
<dbReference type="AlphaFoldDB" id="K0TIC2"/>
<feature type="region of interest" description="Disordered" evidence="1">
    <location>
        <begin position="179"/>
        <end position="200"/>
    </location>
</feature>
<reference evidence="2 3" key="1">
    <citation type="journal article" date="2012" name="Genome Biol.">
        <title>Genome and low-iron response of an oceanic diatom adapted to chronic iron limitation.</title>
        <authorList>
            <person name="Lommer M."/>
            <person name="Specht M."/>
            <person name="Roy A.S."/>
            <person name="Kraemer L."/>
            <person name="Andreson R."/>
            <person name="Gutowska M.A."/>
            <person name="Wolf J."/>
            <person name="Bergner S.V."/>
            <person name="Schilhabel M.B."/>
            <person name="Klostermeier U.C."/>
            <person name="Beiko R.G."/>
            <person name="Rosenstiel P."/>
            <person name="Hippler M."/>
            <person name="Laroche J."/>
        </authorList>
    </citation>
    <scope>NUCLEOTIDE SEQUENCE [LARGE SCALE GENOMIC DNA]</scope>
    <source>
        <strain evidence="2 3">CCMP1005</strain>
    </source>
</reference>
<evidence type="ECO:0000313" key="2">
    <source>
        <dbReference type="EMBL" id="EJK77315.1"/>
    </source>
</evidence>
<feature type="compositionally biased region" description="Pro residues" evidence="1">
    <location>
        <begin position="27"/>
        <end position="41"/>
    </location>
</feature>
<feature type="non-terminal residue" evidence="2">
    <location>
        <position position="1"/>
    </location>
</feature>
<feature type="compositionally biased region" description="Basic and acidic residues" evidence="1">
    <location>
        <begin position="16"/>
        <end position="25"/>
    </location>
</feature>
<gene>
    <name evidence="2" type="ORF">THAOC_00858</name>
</gene>
<feature type="region of interest" description="Disordered" evidence="1">
    <location>
        <begin position="1"/>
        <end position="49"/>
    </location>
</feature>
<evidence type="ECO:0000256" key="1">
    <source>
        <dbReference type="SAM" id="MobiDB-lite"/>
    </source>
</evidence>
<protein>
    <submittedName>
        <fullName evidence="2">Uncharacterized protein</fullName>
    </submittedName>
</protein>
<organism evidence="2 3">
    <name type="scientific">Thalassiosira oceanica</name>
    <name type="common">Marine diatom</name>
    <dbReference type="NCBI Taxonomy" id="159749"/>
    <lineage>
        <taxon>Eukaryota</taxon>
        <taxon>Sar</taxon>
        <taxon>Stramenopiles</taxon>
        <taxon>Ochrophyta</taxon>
        <taxon>Bacillariophyta</taxon>
        <taxon>Coscinodiscophyceae</taxon>
        <taxon>Thalassiosirophycidae</taxon>
        <taxon>Thalassiosirales</taxon>
        <taxon>Thalassiosiraceae</taxon>
        <taxon>Thalassiosira</taxon>
    </lineage>
</organism>
<sequence length="200" mass="21864">RFRPRAAPPAAAHRRQATEPERRSAEVPPPHHPVPVPPPTPHQSCQSSRLPLAAPPFALPSRSLPTTFAPQPRRLAPRHRYDIKHRKTVALPTFPTSFRARCQVTSFVSPGRSCDVAVSRSFVPMNAEKIVTLHFSLRSASGGRLNLSAPWPLLLVPGIGADRDRPPAGVGGKRPFHVLRGGPWTAQTDPHEKPTSLAFT</sequence>
<evidence type="ECO:0000313" key="3">
    <source>
        <dbReference type="Proteomes" id="UP000266841"/>
    </source>
</evidence>
<name>K0TIC2_THAOC</name>